<proteinExistence type="predicted"/>
<keyword evidence="1" id="KW-1185">Reference proteome</keyword>
<protein>
    <submittedName>
        <fullName evidence="2">DUF4224 domain-containing protein</fullName>
    </submittedName>
</protein>
<evidence type="ECO:0000313" key="1">
    <source>
        <dbReference type="Proteomes" id="UP000095283"/>
    </source>
</evidence>
<dbReference type="AlphaFoldDB" id="A0A1I7X817"/>
<evidence type="ECO:0000313" key="2">
    <source>
        <dbReference type="WBParaSite" id="Hba_13628"/>
    </source>
</evidence>
<dbReference type="WBParaSite" id="Hba_13628">
    <property type="protein sequence ID" value="Hba_13628"/>
    <property type="gene ID" value="Hba_13628"/>
</dbReference>
<dbReference type="Proteomes" id="UP000095283">
    <property type="component" value="Unplaced"/>
</dbReference>
<name>A0A1I7X817_HETBA</name>
<sequence length="69" mass="7642">MKHPSGDRLRTSYQMLTINDGGGNVIYWNASNIYGIGLSHLIETTVNTAEYVKILDDQDPKQTSRATGD</sequence>
<reference evidence="2" key="1">
    <citation type="submission" date="2016-11" db="UniProtKB">
        <authorList>
            <consortium name="WormBaseParasite"/>
        </authorList>
    </citation>
    <scope>IDENTIFICATION</scope>
</reference>
<organism evidence="1 2">
    <name type="scientific">Heterorhabditis bacteriophora</name>
    <name type="common">Entomopathogenic nematode worm</name>
    <dbReference type="NCBI Taxonomy" id="37862"/>
    <lineage>
        <taxon>Eukaryota</taxon>
        <taxon>Metazoa</taxon>
        <taxon>Ecdysozoa</taxon>
        <taxon>Nematoda</taxon>
        <taxon>Chromadorea</taxon>
        <taxon>Rhabditida</taxon>
        <taxon>Rhabditina</taxon>
        <taxon>Rhabditomorpha</taxon>
        <taxon>Strongyloidea</taxon>
        <taxon>Heterorhabditidae</taxon>
        <taxon>Heterorhabditis</taxon>
    </lineage>
</organism>
<accession>A0A1I7X817</accession>